<dbReference type="SUPFAM" id="SSF52172">
    <property type="entry name" value="CheY-like"/>
    <property type="match status" value="1"/>
</dbReference>
<feature type="modified residue" description="4-aspartylphosphate" evidence="14">
    <location>
        <position position="722"/>
    </location>
</feature>
<keyword evidence="7 16" id="KW-0812">Transmembrane</keyword>
<evidence type="ECO:0000259" key="18">
    <source>
        <dbReference type="PROSITE" id="PS50110"/>
    </source>
</evidence>
<dbReference type="CDD" id="cd00082">
    <property type="entry name" value="HisKA"/>
    <property type="match status" value="1"/>
</dbReference>
<dbReference type="GO" id="GO:0000155">
    <property type="term" value="F:phosphorelay sensor kinase activity"/>
    <property type="evidence" value="ECO:0007669"/>
    <property type="project" value="InterPro"/>
</dbReference>
<feature type="domain" description="HAMP" evidence="19">
    <location>
        <begin position="181"/>
        <end position="234"/>
    </location>
</feature>
<evidence type="ECO:0000256" key="1">
    <source>
        <dbReference type="ARBA" id="ARBA00000085"/>
    </source>
</evidence>
<dbReference type="GO" id="GO:0005524">
    <property type="term" value="F:ATP binding"/>
    <property type="evidence" value="ECO:0007669"/>
    <property type="project" value="UniProtKB-KW"/>
</dbReference>
<keyword evidence="15" id="KW-0175">Coiled coil</keyword>
<evidence type="ECO:0000259" key="19">
    <source>
        <dbReference type="PROSITE" id="PS50885"/>
    </source>
</evidence>
<name>A0A317N244_9GAMM</name>
<dbReference type="SMART" id="SM00448">
    <property type="entry name" value="REC"/>
    <property type="match status" value="1"/>
</dbReference>
<keyword evidence="13 16" id="KW-0472">Membrane</keyword>
<keyword evidence="4" id="KW-1003">Cell membrane</keyword>
<evidence type="ECO:0000256" key="7">
    <source>
        <dbReference type="ARBA" id="ARBA00022692"/>
    </source>
</evidence>
<comment type="subcellular location">
    <subcellularLocation>
        <location evidence="2">Cell membrane</location>
        <topology evidence="2">Multi-pass membrane protein</topology>
    </subcellularLocation>
</comment>
<comment type="caution">
    <text evidence="20">The sequence shown here is derived from an EMBL/GenBank/DDBJ whole genome shotgun (WGS) entry which is preliminary data.</text>
</comment>
<dbReference type="Gene3D" id="6.10.340.10">
    <property type="match status" value="1"/>
</dbReference>
<dbReference type="RefSeq" id="WP_110017865.1">
    <property type="nucleotide sequence ID" value="NZ_QGTJ01000003.1"/>
</dbReference>
<dbReference type="PROSITE" id="PS50109">
    <property type="entry name" value="HIS_KIN"/>
    <property type="match status" value="1"/>
</dbReference>
<dbReference type="Pfam" id="PF02518">
    <property type="entry name" value="HATPase_c"/>
    <property type="match status" value="1"/>
</dbReference>
<evidence type="ECO:0000256" key="11">
    <source>
        <dbReference type="ARBA" id="ARBA00022989"/>
    </source>
</evidence>
<evidence type="ECO:0000256" key="2">
    <source>
        <dbReference type="ARBA" id="ARBA00004651"/>
    </source>
</evidence>
<dbReference type="Gene3D" id="3.40.50.2300">
    <property type="match status" value="1"/>
</dbReference>
<evidence type="ECO:0000256" key="8">
    <source>
        <dbReference type="ARBA" id="ARBA00022741"/>
    </source>
</evidence>
<dbReference type="InterPro" id="IPR003660">
    <property type="entry name" value="HAMP_dom"/>
</dbReference>
<evidence type="ECO:0000259" key="17">
    <source>
        <dbReference type="PROSITE" id="PS50109"/>
    </source>
</evidence>
<dbReference type="InterPro" id="IPR036890">
    <property type="entry name" value="HATPase_C_sf"/>
</dbReference>
<dbReference type="CDD" id="cd17546">
    <property type="entry name" value="REC_hyHK_CKI1_RcsC-like"/>
    <property type="match status" value="1"/>
</dbReference>
<evidence type="ECO:0000256" key="5">
    <source>
        <dbReference type="ARBA" id="ARBA00022553"/>
    </source>
</evidence>
<protein>
    <recommendedName>
        <fullName evidence="3">histidine kinase</fullName>
        <ecNumber evidence="3">2.7.13.3</ecNumber>
    </recommendedName>
</protein>
<dbReference type="AlphaFoldDB" id="A0A317N244"/>
<dbReference type="EC" id="2.7.13.3" evidence="3"/>
<dbReference type="SMART" id="SM00388">
    <property type="entry name" value="HisKA"/>
    <property type="match status" value="1"/>
</dbReference>
<dbReference type="OrthoDB" id="9797243at2"/>
<evidence type="ECO:0000256" key="13">
    <source>
        <dbReference type="ARBA" id="ARBA00023136"/>
    </source>
</evidence>
<dbReference type="InterPro" id="IPR004358">
    <property type="entry name" value="Sig_transdc_His_kin-like_C"/>
</dbReference>
<dbReference type="PRINTS" id="PR00344">
    <property type="entry name" value="BCTRLSENSOR"/>
</dbReference>
<dbReference type="CDD" id="cd16922">
    <property type="entry name" value="HATPase_EvgS-ArcB-TorS-like"/>
    <property type="match status" value="1"/>
</dbReference>
<dbReference type="Pfam" id="PF00512">
    <property type="entry name" value="HisKA"/>
    <property type="match status" value="1"/>
</dbReference>
<evidence type="ECO:0000256" key="12">
    <source>
        <dbReference type="ARBA" id="ARBA00023012"/>
    </source>
</evidence>
<dbReference type="FunFam" id="1.10.287.130:FF:000003">
    <property type="entry name" value="Histidine kinase"/>
    <property type="match status" value="1"/>
</dbReference>
<accession>A0A317N244</accession>
<evidence type="ECO:0000256" key="4">
    <source>
        <dbReference type="ARBA" id="ARBA00022475"/>
    </source>
</evidence>
<dbReference type="SUPFAM" id="SSF55874">
    <property type="entry name" value="ATPase domain of HSP90 chaperone/DNA topoisomerase II/histidine kinase"/>
    <property type="match status" value="1"/>
</dbReference>
<dbReference type="EMBL" id="QGTJ01000003">
    <property type="protein sequence ID" value="PWV63363.1"/>
    <property type="molecule type" value="Genomic_DNA"/>
</dbReference>
<comment type="catalytic activity">
    <reaction evidence="1">
        <text>ATP + protein L-histidine = ADP + protein N-phospho-L-histidine.</text>
        <dbReference type="EC" id="2.7.13.3"/>
    </reaction>
</comment>
<keyword evidence="21" id="KW-1185">Reference proteome</keyword>
<dbReference type="FunFam" id="3.30.565.10:FF:000010">
    <property type="entry name" value="Sensor histidine kinase RcsC"/>
    <property type="match status" value="1"/>
</dbReference>
<evidence type="ECO:0000256" key="9">
    <source>
        <dbReference type="ARBA" id="ARBA00022777"/>
    </source>
</evidence>
<dbReference type="InterPro" id="IPR003594">
    <property type="entry name" value="HATPase_dom"/>
</dbReference>
<feature type="transmembrane region" description="Helical" evidence="16">
    <location>
        <begin position="157"/>
        <end position="188"/>
    </location>
</feature>
<dbReference type="InterPro" id="IPR001789">
    <property type="entry name" value="Sig_transdc_resp-reg_receiver"/>
</dbReference>
<dbReference type="PANTHER" id="PTHR45339">
    <property type="entry name" value="HYBRID SIGNAL TRANSDUCTION HISTIDINE KINASE J"/>
    <property type="match status" value="1"/>
</dbReference>
<sequence>MSLTSHLRSRLLLLTLGPVLLVTVVMAAWTGAARLFDARAAQQTLGETLVRQIAQYAEPSLRSGELEHLRRGILTLLAESPLAWVSVENAAGTVIIREPAAEADAAENTSRVFEANVHALETRDPDSNTSPATASAPLGRIRLALDGAALRDIQRELLITMLVLPVSAALIALISLRLGLTAIITPLLRLRHWLHRLRNGQFDVPVEPAQGRGVLGTMERDLVALAQTLREQRATLQLRDEQSMAELRETLEELEIKNAELDIARKRALQASRIKSEFLANMSHEIRTPMNGVMGFIELLGKTELSGVQINYLQTIRASAQHLMTILNDILDLSKIEAGKLRLAKRPFDLRAQLETAVGLFVPNAETKGLSLILDIDPELPQELIGDGPRIAQIVTNFVSNAIKFTERGDIEVTARVLAQNPATATISLTVRDTGIGISVNDQERLFRAFDQLDAPAAGKQPGTGLGLAICRHLVDMMDGQLRAESTPGAGSSFQVTLTLEQSNLPLTARPRPPLTHLRAISVTRDPVLARALGHLLALRGVHALSCNNTAELTSLLREHPAEQALLIGLDLRTFPSAWQVIDALLSQRDTHLRGGILLIGGEDAAAIPTLCPNLRTRCIPRPPMSADILTALDELFSAMPTLPEPLARHDWAASAPQTGDNAGAGGRMHGLCVLIADDNLINRQLARIFLTQLGATVDEARDGEQAVQAAVTQHYDLILLDLHMPGVDGYAAAQRIRGDGLNTGTPIITLSGDALPAGERPACIDDHLQKPITEEALIGTLLRWSNRRPVLGGS</sequence>
<dbReference type="InterPro" id="IPR003661">
    <property type="entry name" value="HisK_dim/P_dom"/>
</dbReference>
<evidence type="ECO:0000313" key="21">
    <source>
        <dbReference type="Proteomes" id="UP000246569"/>
    </source>
</evidence>
<feature type="coiled-coil region" evidence="15">
    <location>
        <begin position="237"/>
        <end position="271"/>
    </location>
</feature>
<dbReference type="PANTHER" id="PTHR45339:SF5">
    <property type="entry name" value="HISTIDINE KINASE"/>
    <property type="match status" value="1"/>
</dbReference>
<organism evidence="20 21">
    <name type="scientific">Plasticicumulans acidivorans</name>
    <dbReference type="NCBI Taxonomy" id="886464"/>
    <lineage>
        <taxon>Bacteria</taxon>
        <taxon>Pseudomonadati</taxon>
        <taxon>Pseudomonadota</taxon>
        <taxon>Gammaproteobacteria</taxon>
        <taxon>Candidatus Competibacteraceae</taxon>
        <taxon>Plasticicumulans</taxon>
    </lineage>
</organism>
<dbReference type="SMART" id="SM00387">
    <property type="entry name" value="HATPase_c"/>
    <property type="match status" value="1"/>
</dbReference>
<proteinExistence type="predicted"/>
<reference evidence="20 21" key="1">
    <citation type="submission" date="2018-05" db="EMBL/GenBank/DDBJ databases">
        <title>Genomic Encyclopedia of Type Strains, Phase IV (KMG-IV): sequencing the most valuable type-strain genomes for metagenomic binning, comparative biology and taxonomic classification.</title>
        <authorList>
            <person name="Goeker M."/>
        </authorList>
    </citation>
    <scope>NUCLEOTIDE SEQUENCE [LARGE SCALE GENOMIC DNA]</scope>
    <source>
        <strain evidence="20 21">DSM 23606</strain>
    </source>
</reference>
<dbReference type="Gene3D" id="1.10.287.130">
    <property type="match status" value="1"/>
</dbReference>
<keyword evidence="5 14" id="KW-0597">Phosphoprotein</keyword>
<evidence type="ECO:0000313" key="20">
    <source>
        <dbReference type="EMBL" id="PWV63363.1"/>
    </source>
</evidence>
<keyword evidence="6" id="KW-0808">Transferase</keyword>
<evidence type="ECO:0000256" key="14">
    <source>
        <dbReference type="PROSITE-ProRule" id="PRU00169"/>
    </source>
</evidence>
<evidence type="ECO:0000256" key="10">
    <source>
        <dbReference type="ARBA" id="ARBA00022840"/>
    </source>
</evidence>
<evidence type="ECO:0000256" key="16">
    <source>
        <dbReference type="SAM" id="Phobius"/>
    </source>
</evidence>
<dbReference type="InterPro" id="IPR005467">
    <property type="entry name" value="His_kinase_dom"/>
</dbReference>
<dbReference type="PROSITE" id="PS50885">
    <property type="entry name" value="HAMP"/>
    <property type="match status" value="1"/>
</dbReference>
<dbReference type="GO" id="GO:0005886">
    <property type="term" value="C:plasma membrane"/>
    <property type="evidence" value="ECO:0007669"/>
    <property type="project" value="UniProtKB-SubCell"/>
</dbReference>
<dbReference type="SUPFAM" id="SSF47384">
    <property type="entry name" value="Homodimeric domain of signal transducing histidine kinase"/>
    <property type="match status" value="1"/>
</dbReference>
<keyword evidence="12" id="KW-0902">Two-component regulatory system</keyword>
<feature type="domain" description="Response regulatory" evidence="18">
    <location>
        <begin position="673"/>
        <end position="786"/>
    </location>
</feature>
<dbReference type="InterPro" id="IPR011006">
    <property type="entry name" value="CheY-like_superfamily"/>
</dbReference>
<dbReference type="Pfam" id="PF00072">
    <property type="entry name" value="Response_reg"/>
    <property type="match status" value="1"/>
</dbReference>
<evidence type="ECO:0000256" key="15">
    <source>
        <dbReference type="SAM" id="Coils"/>
    </source>
</evidence>
<feature type="domain" description="Histidine kinase" evidence="17">
    <location>
        <begin position="281"/>
        <end position="502"/>
    </location>
</feature>
<keyword evidence="11 16" id="KW-1133">Transmembrane helix</keyword>
<dbReference type="Gene3D" id="3.30.565.10">
    <property type="entry name" value="Histidine kinase-like ATPase, C-terminal domain"/>
    <property type="match status" value="1"/>
</dbReference>
<dbReference type="Proteomes" id="UP000246569">
    <property type="component" value="Unassembled WGS sequence"/>
</dbReference>
<evidence type="ECO:0000256" key="3">
    <source>
        <dbReference type="ARBA" id="ARBA00012438"/>
    </source>
</evidence>
<keyword evidence="8" id="KW-0547">Nucleotide-binding</keyword>
<dbReference type="InterPro" id="IPR036097">
    <property type="entry name" value="HisK_dim/P_sf"/>
</dbReference>
<evidence type="ECO:0000256" key="6">
    <source>
        <dbReference type="ARBA" id="ARBA00022679"/>
    </source>
</evidence>
<keyword evidence="9 20" id="KW-0418">Kinase</keyword>
<keyword evidence="10" id="KW-0067">ATP-binding</keyword>
<gene>
    <name evidence="20" type="ORF">C7443_103288</name>
</gene>
<dbReference type="PROSITE" id="PS50110">
    <property type="entry name" value="RESPONSE_REGULATORY"/>
    <property type="match status" value="1"/>
</dbReference>